<feature type="domain" description="Cupin type-2" evidence="3">
    <location>
        <begin position="60"/>
        <end position="123"/>
    </location>
</feature>
<dbReference type="InterPro" id="IPR014710">
    <property type="entry name" value="RmlC-like_jellyroll"/>
</dbReference>
<keyword evidence="2" id="KW-0560">Oxidoreductase</keyword>
<gene>
    <name evidence="4" type="ORF">CYFUS_006418</name>
</gene>
<accession>A0A250JCQ4</accession>
<dbReference type="EMBL" id="CP022098">
    <property type="protein sequence ID" value="ATB40956.1"/>
    <property type="molecule type" value="Genomic_DNA"/>
</dbReference>
<evidence type="ECO:0000259" key="3">
    <source>
        <dbReference type="Pfam" id="PF07883"/>
    </source>
</evidence>
<protein>
    <submittedName>
        <fullName evidence="4">Cupin</fullName>
    </submittedName>
</protein>
<dbReference type="InterPro" id="IPR013096">
    <property type="entry name" value="Cupin_2"/>
</dbReference>
<proteinExistence type="predicted"/>
<reference evidence="4 5" key="1">
    <citation type="submission" date="2017-06" db="EMBL/GenBank/DDBJ databases">
        <title>Sequencing and comparative analysis of myxobacterial genomes.</title>
        <authorList>
            <person name="Rupp O."/>
            <person name="Goesmann A."/>
            <person name="Sogaard-Andersen L."/>
        </authorList>
    </citation>
    <scope>NUCLEOTIDE SEQUENCE [LARGE SCALE GENOMIC DNA]</scope>
    <source>
        <strain evidence="4 5">DSM 52655</strain>
    </source>
</reference>
<dbReference type="Pfam" id="PF07883">
    <property type="entry name" value="Cupin_2"/>
    <property type="match status" value="1"/>
</dbReference>
<dbReference type="InterPro" id="IPR011051">
    <property type="entry name" value="RmlC_Cupin_sf"/>
</dbReference>
<dbReference type="InterPro" id="IPR047183">
    <property type="entry name" value="GDO-like"/>
</dbReference>
<keyword evidence="1" id="KW-0223">Dioxygenase</keyword>
<evidence type="ECO:0000256" key="2">
    <source>
        <dbReference type="ARBA" id="ARBA00023002"/>
    </source>
</evidence>
<dbReference type="SUPFAM" id="SSF51182">
    <property type="entry name" value="RmlC-like cupins"/>
    <property type="match status" value="1"/>
</dbReference>
<dbReference type="PANTHER" id="PTHR41517">
    <property type="entry name" value="1,2-DIOXYGENASE PROTEIN-RELATED"/>
    <property type="match status" value="1"/>
</dbReference>
<dbReference type="KEGG" id="cfus:CYFUS_006418"/>
<dbReference type="Proteomes" id="UP000217257">
    <property type="component" value="Chromosome"/>
</dbReference>
<evidence type="ECO:0000256" key="1">
    <source>
        <dbReference type="ARBA" id="ARBA00022964"/>
    </source>
</evidence>
<dbReference type="PANTHER" id="PTHR41517:SF1">
    <property type="entry name" value="CUPIN"/>
    <property type="match status" value="1"/>
</dbReference>
<name>A0A250JCQ4_9BACT</name>
<evidence type="ECO:0000313" key="4">
    <source>
        <dbReference type="EMBL" id="ATB40956.1"/>
    </source>
</evidence>
<organism evidence="4 5">
    <name type="scientific">Cystobacter fuscus</name>
    <dbReference type="NCBI Taxonomy" id="43"/>
    <lineage>
        <taxon>Bacteria</taxon>
        <taxon>Pseudomonadati</taxon>
        <taxon>Myxococcota</taxon>
        <taxon>Myxococcia</taxon>
        <taxon>Myxococcales</taxon>
        <taxon>Cystobacterineae</taxon>
        <taxon>Archangiaceae</taxon>
        <taxon>Cystobacter</taxon>
    </lineage>
</organism>
<sequence length="151" mass="17119">MHFSSKDFAQTRAVLRARVPERLHHAGVTEQIHGAFSDERGHGVAIVDLPSRTLSLTIGHLRAGQSTRLHRHNYETILYITKGQGYTLVENRKVEWKAGDAVYVPVWAWHRHVNTDARHEAEYVACENTPLLQNLGEIALREEAPSQEGHE</sequence>
<dbReference type="AlphaFoldDB" id="A0A250JCQ4"/>
<dbReference type="GO" id="GO:0051213">
    <property type="term" value="F:dioxygenase activity"/>
    <property type="evidence" value="ECO:0007669"/>
    <property type="project" value="UniProtKB-KW"/>
</dbReference>
<evidence type="ECO:0000313" key="5">
    <source>
        <dbReference type="Proteomes" id="UP000217257"/>
    </source>
</evidence>
<dbReference type="Gene3D" id="2.60.120.10">
    <property type="entry name" value="Jelly Rolls"/>
    <property type="match status" value="1"/>
</dbReference>